<evidence type="ECO:0000256" key="7">
    <source>
        <dbReference type="ARBA" id="ARBA00023172"/>
    </source>
</evidence>
<dbReference type="PROSITE" id="PS51900">
    <property type="entry name" value="CB"/>
    <property type="match status" value="1"/>
</dbReference>
<protein>
    <recommendedName>
        <fullName evidence="9">Tyrosine recombinase XerC</fullName>
    </recommendedName>
</protein>
<keyword evidence="3 9" id="KW-0132">Cell division</keyword>
<dbReference type="InterPro" id="IPR044068">
    <property type="entry name" value="CB"/>
</dbReference>
<dbReference type="HAMAP" id="MF_01808">
    <property type="entry name" value="Recomb_XerC_XerD"/>
    <property type="match status" value="1"/>
</dbReference>
<keyword evidence="6 9" id="KW-0238">DNA-binding</keyword>
<gene>
    <name evidence="9 12" type="primary">xerC</name>
    <name evidence="12" type="ORF">SSA02_19730</name>
</gene>
<dbReference type="AlphaFoldDB" id="A0A511BR74"/>
<comment type="subunit">
    <text evidence="9">Forms a cyclic heterotetrameric complex composed of two molecules of XerC and two molecules of XerD.</text>
</comment>
<evidence type="ECO:0000256" key="6">
    <source>
        <dbReference type="ARBA" id="ARBA00023125"/>
    </source>
</evidence>
<comment type="function">
    <text evidence="9">Site-specific tyrosine recombinase, which acts by catalyzing the cutting and rejoining of the recombining DNA molecules. The XerC-XerD complex is essential to convert dimers of the bacterial chromosome into monomers to permit their segregation at cell division. It also contributes to the segregational stability of plasmids.</text>
</comment>
<dbReference type="InterPro" id="IPR010998">
    <property type="entry name" value="Integrase_recombinase_N"/>
</dbReference>
<dbReference type="Pfam" id="PF00589">
    <property type="entry name" value="Phage_integrase"/>
    <property type="match status" value="1"/>
</dbReference>
<feature type="active site" evidence="9">
    <location>
        <position position="177"/>
    </location>
</feature>
<feature type="domain" description="Core-binding (CB)" evidence="11">
    <location>
        <begin position="14"/>
        <end position="113"/>
    </location>
</feature>
<dbReference type="InterPro" id="IPR002104">
    <property type="entry name" value="Integrase_catalytic"/>
</dbReference>
<keyword evidence="2 9" id="KW-0963">Cytoplasm</keyword>
<evidence type="ECO:0000313" key="12">
    <source>
        <dbReference type="EMBL" id="GEL02810.1"/>
    </source>
</evidence>
<keyword evidence="13" id="KW-1185">Reference proteome</keyword>
<organism evidence="12 13">
    <name type="scientific">Swaminathania salitolerans</name>
    <dbReference type="NCBI Taxonomy" id="182838"/>
    <lineage>
        <taxon>Bacteria</taxon>
        <taxon>Pseudomonadati</taxon>
        <taxon>Pseudomonadota</taxon>
        <taxon>Alphaproteobacteria</taxon>
        <taxon>Acetobacterales</taxon>
        <taxon>Acetobacteraceae</taxon>
        <taxon>Swaminathania</taxon>
    </lineage>
</organism>
<dbReference type="GO" id="GO:0009037">
    <property type="term" value="F:tyrosine-based site-specific recombinase activity"/>
    <property type="evidence" value="ECO:0007669"/>
    <property type="project" value="UniProtKB-UniRule"/>
</dbReference>
<dbReference type="InterPro" id="IPR011010">
    <property type="entry name" value="DNA_brk_join_enz"/>
</dbReference>
<dbReference type="Proteomes" id="UP000321405">
    <property type="component" value="Unassembled WGS sequence"/>
</dbReference>
<dbReference type="InterPro" id="IPR023009">
    <property type="entry name" value="Tyrosine_recombinase_XerC/XerD"/>
</dbReference>
<feature type="domain" description="Tyr recombinase" evidence="10">
    <location>
        <begin position="134"/>
        <end position="317"/>
    </location>
</feature>
<dbReference type="SUPFAM" id="SSF47823">
    <property type="entry name" value="lambda integrase-like, N-terminal domain"/>
    <property type="match status" value="1"/>
</dbReference>
<dbReference type="Pfam" id="PF02899">
    <property type="entry name" value="Phage_int_SAM_1"/>
    <property type="match status" value="1"/>
</dbReference>
<comment type="caution">
    <text evidence="12">The sequence shown here is derived from an EMBL/GenBank/DDBJ whole genome shotgun (WGS) entry which is preliminary data.</text>
</comment>
<comment type="similarity">
    <text evidence="9">Belongs to the 'phage' integrase family. XerC subfamily.</text>
</comment>
<feature type="active site" description="O-(3'-phospho-DNA)-tyrosine intermediate" evidence="9">
    <location>
        <position position="304"/>
    </location>
</feature>
<dbReference type="GO" id="GO:0006313">
    <property type="term" value="P:DNA transposition"/>
    <property type="evidence" value="ECO:0007669"/>
    <property type="project" value="UniProtKB-UniRule"/>
</dbReference>
<dbReference type="Gene3D" id="1.10.443.10">
    <property type="entry name" value="Intergrase catalytic core"/>
    <property type="match status" value="1"/>
</dbReference>
<comment type="subcellular location">
    <subcellularLocation>
        <location evidence="1 9">Cytoplasm</location>
    </subcellularLocation>
</comment>
<dbReference type="GO" id="GO:0003677">
    <property type="term" value="F:DNA binding"/>
    <property type="evidence" value="ECO:0007669"/>
    <property type="project" value="UniProtKB-UniRule"/>
</dbReference>
<evidence type="ECO:0000256" key="9">
    <source>
        <dbReference type="HAMAP-Rule" id="MF_01808"/>
    </source>
</evidence>
<keyword evidence="4 9" id="KW-0159">Chromosome partition</keyword>
<feature type="active site" evidence="9">
    <location>
        <position position="269"/>
    </location>
</feature>
<feature type="active site" evidence="9">
    <location>
        <position position="295"/>
    </location>
</feature>
<dbReference type="InterPro" id="IPR004107">
    <property type="entry name" value="Integrase_SAM-like_N"/>
</dbReference>
<evidence type="ECO:0000256" key="5">
    <source>
        <dbReference type="ARBA" id="ARBA00022908"/>
    </source>
</evidence>
<evidence type="ECO:0000313" key="13">
    <source>
        <dbReference type="Proteomes" id="UP000321405"/>
    </source>
</evidence>
<dbReference type="InterPro" id="IPR013762">
    <property type="entry name" value="Integrase-like_cat_sf"/>
</dbReference>
<dbReference type="PANTHER" id="PTHR30349">
    <property type="entry name" value="PHAGE INTEGRASE-RELATED"/>
    <property type="match status" value="1"/>
</dbReference>
<dbReference type="Gene3D" id="1.10.150.130">
    <property type="match status" value="1"/>
</dbReference>
<feature type="active site" evidence="9">
    <location>
        <position position="272"/>
    </location>
</feature>
<dbReference type="GO" id="GO:0007059">
    <property type="term" value="P:chromosome segregation"/>
    <property type="evidence" value="ECO:0007669"/>
    <property type="project" value="UniProtKB-UniRule"/>
</dbReference>
<dbReference type="PROSITE" id="PS51898">
    <property type="entry name" value="TYR_RECOMBINASE"/>
    <property type="match status" value="1"/>
</dbReference>
<evidence type="ECO:0000256" key="2">
    <source>
        <dbReference type="ARBA" id="ARBA00022490"/>
    </source>
</evidence>
<name>A0A511BR74_9PROT</name>
<dbReference type="PANTHER" id="PTHR30349:SF90">
    <property type="entry name" value="TYROSINE RECOMBINASE XERD"/>
    <property type="match status" value="1"/>
</dbReference>
<keyword evidence="7 9" id="KW-0233">DNA recombination</keyword>
<keyword evidence="5 9" id="KW-0229">DNA integration</keyword>
<sequence length="324" mass="36047">MRMPERMPEWMPDMQMHECLSGWLDWLGLERRARPNTIAAYRNDVVMALAFLTEHLGQEPDLAALAALRTADFRAWLAHDAQRSERSQGSRDGQARSRARRVSAMRSFFQFLSLRHGVSASALRQLTPPKTRKRLPRPIASDIARAAPTEMAALAHDPLGALRDEALFTLLYGAGLRIGEALALDLRDLDRASEGTLRVVGKGGKERLVPLLPAVLAILQTWRRAHPCPAPDAPLFVGLRGKRLQPAVARRVMQTWRDQSGLDPSATPHALRHSFATHLLEGGADLRAIQELLGHASLSTTQAYTLADERHLLAVWQAHPRARK</sequence>
<dbReference type="InterPro" id="IPR050090">
    <property type="entry name" value="Tyrosine_recombinase_XerCD"/>
</dbReference>
<evidence type="ECO:0000259" key="10">
    <source>
        <dbReference type="PROSITE" id="PS51898"/>
    </source>
</evidence>
<dbReference type="SUPFAM" id="SSF56349">
    <property type="entry name" value="DNA breaking-rejoining enzymes"/>
    <property type="match status" value="1"/>
</dbReference>
<dbReference type="GO" id="GO:0051301">
    <property type="term" value="P:cell division"/>
    <property type="evidence" value="ECO:0007669"/>
    <property type="project" value="UniProtKB-KW"/>
</dbReference>
<evidence type="ECO:0000256" key="4">
    <source>
        <dbReference type="ARBA" id="ARBA00022829"/>
    </source>
</evidence>
<dbReference type="EMBL" id="BJVC01000004">
    <property type="protein sequence ID" value="GEL02810.1"/>
    <property type="molecule type" value="Genomic_DNA"/>
</dbReference>
<keyword evidence="8 9" id="KW-0131">Cell cycle</keyword>
<reference evidence="12 13" key="1">
    <citation type="submission" date="2019-07" db="EMBL/GenBank/DDBJ databases">
        <title>Whole genome shotgun sequence of Swaminathania salitolerans NBRC 104436.</title>
        <authorList>
            <person name="Hosoyama A."/>
            <person name="Uohara A."/>
            <person name="Ohji S."/>
            <person name="Ichikawa N."/>
        </authorList>
    </citation>
    <scope>NUCLEOTIDE SEQUENCE [LARGE SCALE GENOMIC DNA]</scope>
    <source>
        <strain evidence="12 13">NBRC 104436</strain>
    </source>
</reference>
<evidence type="ECO:0000256" key="3">
    <source>
        <dbReference type="ARBA" id="ARBA00022618"/>
    </source>
</evidence>
<dbReference type="GO" id="GO:0005737">
    <property type="term" value="C:cytoplasm"/>
    <property type="evidence" value="ECO:0007669"/>
    <property type="project" value="UniProtKB-SubCell"/>
</dbReference>
<evidence type="ECO:0000259" key="11">
    <source>
        <dbReference type="PROSITE" id="PS51900"/>
    </source>
</evidence>
<evidence type="ECO:0000256" key="8">
    <source>
        <dbReference type="ARBA" id="ARBA00023306"/>
    </source>
</evidence>
<accession>A0A511BR74</accession>
<proteinExistence type="inferred from homology"/>
<feature type="active site" evidence="9">
    <location>
        <position position="202"/>
    </location>
</feature>
<evidence type="ECO:0000256" key="1">
    <source>
        <dbReference type="ARBA" id="ARBA00004496"/>
    </source>
</evidence>